<gene>
    <name evidence="2" type="ORF">GA0074696_4326</name>
</gene>
<dbReference type="PANTHER" id="PTHR43242:SF1">
    <property type="entry name" value="NAD(P)-BINDING ROSSMANN-FOLD SUPERFAMILY PROTEIN"/>
    <property type="match status" value="1"/>
</dbReference>
<feature type="domain" description="RmlD-like substrate binding" evidence="1">
    <location>
        <begin position="27"/>
        <end position="289"/>
    </location>
</feature>
<dbReference type="PANTHER" id="PTHR43242">
    <property type="entry name" value="NAD(P)-BINDING ROSSMANN-FOLD SUPERFAMILY PROTEIN"/>
    <property type="match status" value="1"/>
</dbReference>
<evidence type="ECO:0000259" key="1">
    <source>
        <dbReference type="Pfam" id="PF04321"/>
    </source>
</evidence>
<dbReference type="AlphaFoldDB" id="A0A1C4ZDW3"/>
<dbReference type="InterPro" id="IPR036291">
    <property type="entry name" value="NAD(P)-bd_dom_sf"/>
</dbReference>
<dbReference type="InterPro" id="IPR029903">
    <property type="entry name" value="RmlD-like-bd"/>
</dbReference>
<protein>
    <submittedName>
        <fullName evidence="2">dTDP-4-dehydrorhamnose reductase</fullName>
    </submittedName>
</protein>
<organism evidence="2 3">
    <name type="scientific">Micromonospora purpureochromogenes</name>
    <dbReference type="NCBI Taxonomy" id="47872"/>
    <lineage>
        <taxon>Bacteria</taxon>
        <taxon>Bacillati</taxon>
        <taxon>Actinomycetota</taxon>
        <taxon>Actinomycetes</taxon>
        <taxon>Micromonosporales</taxon>
        <taxon>Micromonosporaceae</taxon>
        <taxon>Micromonospora</taxon>
    </lineage>
</organism>
<dbReference type="Gene3D" id="3.40.50.720">
    <property type="entry name" value="NAD(P)-binding Rossmann-like Domain"/>
    <property type="match status" value="1"/>
</dbReference>
<dbReference type="EMBL" id="LT607410">
    <property type="protein sequence ID" value="SCF31190.1"/>
    <property type="molecule type" value="Genomic_DNA"/>
</dbReference>
<dbReference type="Proteomes" id="UP000198228">
    <property type="component" value="Chromosome I"/>
</dbReference>
<evidence type="ECO:0000313" key="2">
    <source>
        <dbReference type="EMBL" id="SCF31190.1"/>
    </source>
</evidence>
<reference evidence="2 3" key="1">
    <citation type="submission" date="2016-06" db="EMBL/GenBank/DDBJ databases">
        <authorList>
            <person name="Kjaerup R.B."/>
            <person name="Dalgaard T.S."/>
            <person name="Juul-Madsen H.R."/>
        </authorList>
    </citation>
    <scope>NUCLEOTIDE SEQUENCE [LARGE SCALE GENOMIC DNA]</scope>
    <source>
        <strain evidence="2 3">DSM 43821</strain>
    </source>
</reference>
<dbReference type="Pfam" id="PF04321">
    <property type="entry name" value="RmlD_sub_bind"/>
    <property type="match status" value="1"/>
</dbReference>
<proteinExistence type="predicted"/>
<name>A0A1C4ZDW3_9ACTN</name>
<accession>A0A1C4ZDW3</accession>
<evidence type="ECO:0000313" key="3">
    <source>
        <dbReference type="Proteomes" id="UP000198228"/>
    </source>
</evidence>
<dbReference type="SUPFAM" id="SSF51735">
    <property type="entry name" value="NAD(P)-binding Rossmann-fold domains"/>
    <property type="match status" value="1"/>
</dbReference>
<sequence>MMAWTSRSFRRLGRATVGGAGETGDAMTLLVVGAGGFLGGEICRRAVAAGRPVVGTWHANPVELPGLATRQLDVTDREAVRRLVAAVRPTAVVGTPYRYDDWAVTADGAAHVAYAAAEAGVRLVHLSSDALHAGRPTPYLDDEPPTPIYPYGAAKAAAETAVRAIDPSAVLVRTSLIVGEGSKQIQLCRDAIAGRATLFTDELRCPVDVTDLADAVLELVDGDYAGPLNVAGPEAVSRTGLGLLVADRFGLDPAGMKTTTGTAAGVVRPTDVRLDSSRAAALLRTRLRGVTELLAA</sequence>